<dbReference type="PANTHER" id="PTHR46013:SF4">
    <property type="entry name" value="B-CELL RECEPTOR CD22-RELATED"/>
    <property type="match status" value="1"/>
</dbReference>
<keyword evidence="1" id="KW-1133">Transmembrane helix</keyword>
<keyword evidence="5" id="KW-1185">Reference proteome</keyword>
<evidence type="ECO:0000259" key="3">
    <source>
        <dbReference type="PROSITE" id="PS50835"/>
    </source>
</evidence>
<dbReference type="SMART" id="SM00408">
    <property type="entry name" value="IGc2"/>
    <property type="match status" value="2"/>
</dbReference>
<dbReference type="InterPro" id="IPR013783">
    <property type="entry name" value="Ig-like_fold"/>
</dbReference>
<evidence type="ECO:0000256" key="2">
    <source>
        <dbReference type="SAM" id="SignalP"/>
    </source>
</evidence>
<dbReference type="InterPro" id="IPR007110">
    <property type="entry name" value="Ig-like_dom"/>
</dbReference>
<proteinExistence type="predicted"/>
<dbReference type="CDD" id="cd00096">
    <property type="entry name" value="Ig"/>
    <property type="match status" value="1"/>
</dbReference>
<dbReference type="Ensembl" id="ENSNFUT00015006531.1">
    <property type="protein sequence ID" value="ENSNFUP00015006198.1"/>
    <property type="gene ID" value="ENSNFUG00015003089.1"/>
</dbReference>
<sequence>NVVNLALSFTNNIFLLFCFPVICQTDWSVTYNPPQICTLEGSAVKIISHFSYPKYVTGSWVKTTVNNYFWFTKTTEEGEPVDLRDDPDYSGRVSYEKCGNKVCHLLITNVTKSDSNEFKFRFITNQQSGSFTGVPGVTLSVTGKLLLCLKVNVYSAKTYLTCHSDCQLPARVSYCWYKNGQKLGRSTTKYLWYQISPAGRYQCAIEGLEQFPSPPVYAPAVPSVSTNPSGEIMEDRSVTLTCSSDANPAAKYTWYEKDGDQNYKHLSSEQHHVFSSIKSSDSGWYWCEAENDLGRQTSRLFIDFSSSDRPKSPLVSVSPLGEIMEDSSVNLTCSSDANPAANYTWYKEDKLLSSEQNFTISNIKPEHSGEYHCRVQNRVGLNNSSKRVTVAGEASLLTMVIAGTMVVLFIILVLLVFLVMR</sequence>
<dbReference type="InterPro" id="IPR036179">
    <property type="entry name" value="Ig-like_dom_sf"/>
</dbReference>
<feature type="domain" description="Ig-like" evidence="3">
    <location>
        <begin position="135"/>
        <end position="206"/>
    </location>
</feature>
<protein>
    <recommendedName>
        <fullName evidence="3">Ig-like domain-containing protein</fullName>
    </recommendedName>
</protein>
<dbReference type="PANTHER" id="PTHR46013">
    <property type="entry name" value="VASCULAR CELL ADHESION MOLECULE 1"/>
    <property type="match status" value="1"/>
</dbReference>
<accession>A0A8C6KIJ4</accession>
<dbReference type="Pfam" id="PF13895">
    <property type="entry name" value="Ig_2"/>
    <property type="match status" value="1"/>
</dbReference>
<reference evidence="4" key="3">
    <citation type="submission" date="2025-09" db="UniProtKB">
        <authorList>
            <consortium name="Ensembl"/>
        </authorList>
    </citation>
    <scope>IDENTIFICATION</scope>
</reference>
<dbReference type="AlphaFoldDB" id="A0A8C6KIJ4"/>
<dbReference type="Proteomes" id="UP000694548">
    <property type="component" value="Chromosome sgr02"/>
</dbReference>
<dbReference type="SUPFAM" id="SSF48726">
    <property type="entry name" value="Immunoglobulin"/>
    <property type="match status" value="3"/>
</dbReference>
<evidence type="ECO:0000256" key="1">
    <source>
        <dbReference type="SAM" id="Phobius"/>
    </source>
</evidence>
<reference evidence="4" key="1">
    <citation type="submission" date="2014-08" db="EMBL/GenBank/DDBJ databases">
        <authorList>
            <person name="Senf B."/>
            <person name="Petzold A."/>
            <person name="Downie B.R."/>
            <person name="Koch P."/>
            <person name="Platzer M."/>
        </authorList>
    </citation>
    <scope>NUCLEOTIDE SEQUENCE [LARGE SCALE GENOMIC DNA]</scope>
    <source>
        <strain evidence="4">GRZ</strain>
    </source>
</reference>
<keyword evidence="2" id="KW-0732">Signal</keyword>
<keyword evidence="1" id="KW-0812">Transmembrane</keyword>
<evidence type="ECO:0000313" key="5">
    <source>
        <dbReference type="Proteomes" id="UP000694548"/>
    </source>
</evidence>
<name>A0A8C6KIJ4_NOTFU</name>
<feature type="domain" description="Ig-like" evidence="3">
    <location>
        <begin position="222"/>
        <end position="303"/>
    </location>
</feature>
<feature type="transmembrane region" description="Helical" evidence="1">
    <location>
        <begin position="396"/>
        <end position="420"/>
    </location>
</feature>
<dbReference type="Gene3D" id="2.60.40.10">
    <property type="entry name" value="Immunoglobulins"/>
    <property type="match status" value="3"/>
</dbReference>
<keyword evidence="1" id="KW-0472">Membrane</keyword>
<dbReference type="Pfam" id="PF13927">
    <property type="entry name" value="Ig_3"/>
    <property type="match status" value="1"/>
</dbReference>
<organism evidence="4 5">
    <name type="scientific">Nothobranchius furzeri</name>
    <name type="common">Turquoise killifish</name>
    <dbReference type="NCBI Taxonomy" id="105023"/>
    <lineage>
        <taxon>Eukaryota</taxon>
        <taxon>Metazoa</taxon>
        <taxon>Chordata</taxon>
        <taxon>Craniata</taxon>
        <taxon>Vertebrata</taxon>
        <taxon>Euteleostomi</taxon>
        <taxon>Actinopterygii</taxon>
        <taxon>Neopterygii</taxon>
        <taxon>Teleostei</taxon>
        <taxon>Neoteleostei</taxon>
        <taxon>Acanthomorphata</taxon>
        <taxon>Ovalentaria</taxon>
        <taxon>Atherinomorphae</taxon>
        <taxon>Cyprinodontiformes</taxon>
        <taxon>Nothobranchiidae</taxon>
        <taxon>Nothobranchius</taxon>
    </lineage>
</organism>
<evidence type="ECO:0000313" key="4">
    <source>
        <dbReference type="Ensembl" id="ENSNFUP00015006198.1"/>
    </source>
</evidence>
<feature type="domain" description="Ig-like" evidence="3">
    <location>
        <begin position="310"/>
        <end position="389"/>
    </location>
</feature>
<dbReference type="SMART" id="SM00409">
    <property type="entry name" value="IG"/>
    <property type="match status" value="3"/>
</dbReference>
<reference evidence="4" key="2">
    <citation type="submission" date="2025-08" db="UniProtKB">
        <authorList>
            <consortium name="Ensembl"/>
        </authorList>
    </citation>
    <scope>IDENTIFICATION</scope>
</reference>
<dbReference type="PROSITE" id="PS50835">
    <property type="entry name" value="IG_LIKE"/>
    <property type="match status" value="3"/>
</dbReference>
<dbReference type="GeneTree" id="ENSGT01010000222294"/>
<dbReference type="InterPro" id="IPR003598">
    <property type="entry name" value="Ig_sub2"/>
</dbReference>
<dbReference type="InterPro" id="IPR003599">
    <property type="entry name" value="Ig_sub"/>
</dbReference>
<feature type="chain" id="PRO_5034641452" description="Ig-like domain-containing protein" evidence="2">
    <location>
        <begin position="26"/>
        <end position="421"/>
    </location>
</feature>
<feature type="signal peptide" evidence="2">
    <location>
        <begin position="1"/>
        <end position="25"/>
    </location>
</feature>